<evidence type="ECO:0000256" key="3">
    <source>
        <dbReference type="ARBA" id="ARBA00022806"/>
    </source>
</evidence>
<reference evidence="7 8" key="1">
    <citation type="journal article" date="2015" name="Genome Announc.">
        <title>Expanding the biotechnology potential of lactobacilli through comparative genomics of 213 strains and associated genera.</title>
        <authorList>
            <person name="Sun Z."/>
            <person name="Harris H.M."/>
            <person name="McCann A."/>
            <person name="Guo C."/>
            <person name="Argimon S."/>
            <person name="Zhang W."/>
            <person name="Yang X."/>
            <person name="Jeffery I.B."/>
            <person name="Cooney J.C."/>
            <person name="Kagawa T.F."/>
            <person name="Liu W."/>
            <person name="Song Y."/>
            <person name="Salvetti E."/>
            <person name="Wrobel A."/>
            <person name="Rasinkangas P."/>
            <person name="Parkhill J."/>
            <person name="Rea M.C."/>
            <person name="O'Sullivan O."/>
            <person name="Ritari J."/>
            <person name="Douillard F.P."/>
            <person name="Paul Ross R."/>
            <person name="Yang R."/>
            <person name="Briner A.E."/>
            <person name="Felis G.E."/>
            <person name="de Vos W.M."/>
            <person name="Barrangou R."/>
            <person name="Klaenhammer T.R."/>
            <person name="Caufield P.W."/>
            <person name="Cui Y."/>
            <person name="Zhang H."/>
            <person name="O'Toole P.W."/>
        </authorList>
    </citation>
    <scope>NUCLEOTIDE SEQUENCE [LARGE SCALE GENOMIC DNA]</scope>
    <source>
        <strain evidence="7 8">DSM 23026</strain>
    </source>
</reference>
<dbReference type="GO" id="GO:0005524">
    <property type="term" value="F:ATP binding"/>
    <property type="evidence" value="ECO:0007669"/>
    <property type="project" value="UniProtKB-UniRule"/>
</dbReference>
<feature type="binding site" evidence="5">
    <location>
        <begin position="233"/>
        <end position="240"/>
    </location>
    <ligand>
        <name>ATP</name>
        <dbReference type="ChEBI" id="CHEBI:30616"/>
    </ligand>
</feature>
<dbReference type="PANTHER" id="PTHR11070">
    <property type="entry name" value="UVRD / RECB / PCRA DNA HELICASE FAMILY MEMBER"/>
    <property type="match status" value="1"/>
</dbReference>
<keyword evidence="2 5" id="KW-0378">Hydrolase</keyword>
<dbReference type="SUPFAM" id="SSF52540">
    <property type="entry name" value="P-loop containing nucleoside triphosphate hydrolases"/>
    <property type="match status" value="1"/>
</dbReference>
<dbReference type="InterPro" id="IPR027417">
    <property type="entry name" value="P-loop_NTPase"/>
</dbReference>
<evidence type="ECO:0000256" key="4">
    <source>
        <dbReference type="ARBA" id="ARBA00022840"/>
    </source>
</evidence>
<keyword evidence="3 5" id="KW-0347">Helicase</keyword>
<comment type="caution">
    <text evidence="7">The sequence shown here is derived from an EMBL/GenBank/DDBJ whole genome shotgun (WGS) entry which is preliminary data.</text>
</comment>
<evidence type="ECO:0000256" key="2">
    <source>
        <dbReference type="ARBA" id="ARBA00022801"/>
    </source>
</evidence>
<evidence type="ECO:0000256" key="1">
    <source>
        <dbReference type="ARBA" id="ARBA00022741"/>
    </source>
</evidence>
<keyword evidence="4 5" id="KW-0067">ATP-binding</keyword>
<name>A0A0R2NPA3_9LACO</name>
<dbReference type="PROSITE" id="PS51198">
    <property type="entry name" value="UVRD_HELICASE_ATP_BIND"/>
    <property type="match status" value="1"/>
</dbReference>
<dbReference type="Gene3D" id="1.10.10.160">
    <property type="match status" value="1"/>
</dbReference>
<dbReference type="AlphaFoldDB" id="A0A0R2NPA3"/>
<dbReference type="InterPro" id="IPR048228">
    <property type="entry name" value="HelD_bacillota"/>
</dbReference>
<dbReference type="GO" id="GO:0043138">
    <property type="term" value="F:3'-5' DNA helicase activity"/>
    <property type="evidence" value="ECO:0007669"/>
    <property type="project" value="TreeGrafter"/>
</dbReference>
<dbReference type="InterPro" id="IPR014016">
    <property type="entry name" value="UvrD-like_ATP-bd"/>
</dbReference>
<evidence type="ECO:0000313" key="8">
    <source>
        <dbReference type="Proteomes" id="UP000051249"/>
    </source>
</evidence>
<dbReference type="GO" id="GO:0000725">
    <property type="term" value="P:recombinational repair"/>
    <property type="evidence" value="ECO:0007669"/>
    <property type="project" value="TreeGrafter"/>
</dbReference>
<dbReference type="NCBIfam" id="NF041464">
    <property type="entry name" value="HelD_BACSU"/>
    <property type="match status" value="1"/>
</dbReference>
<dbReference type="InterPro" id="IPR000212">
    <property type="entry name" value="DNA_helicase_UvrD/REP"/>
</dbReference>
<accession>A0A0R2NPA3</accession>
<dbReference type="Pfam" id="PF00580">
    <property type="entry name" value="UvrD-helicase"/>
    <property type="match status" value="1"/>
</dbReference>
<dbReference type="GO" id="GO:0005829">
    <property type="term" value="C:cytosol"/>
    <property type="evidence" value="ECO:0007669"/>
    <property type="project" value="TreeGrafter"/>
</dbReference>
<dbReference type="InterPro" id="IPR013986">
    <property type="entry name" value="DExx_box_DNA_helicase_dom_sf"/>
</dbReference>
<dbReference type="EMBL" id="JQCQ01000005">
    <property type="protein sequence ID" value="KRO25853.1"/>
    <property type="molecule type" value="Genomic_DNA"/>
</dbReference>
<organism evidence="7 8">
    <name type="scientific">Pediococcus argentinicus</name>
    <dbReference type="NCBI Taxonomy" id="480391"/>
    <lineage>
        <taxon>Bacteria</taxon>
        <taxon>Bacillati</taxon>
        <taxon>Bacillota</taxon>
        <taxon>Bacilli</taxon>
        <taxon>Lactobacillales</taxon>
        <taxon>Lactobacillaceae</taxon>
        <taxon>Pediococcus</taxon>
    </lineage>
</organism>
<gene>
    <name evidence="7" type="ORF">IV88_GL001388</name>
</gene>
<dbReference type="Proteomes" id="UP000051249">
    <property type="component" value="Unassembled WGS sequence"/>
</dbReference>
<keyword evidence="1 5" id="KW-0547">Nucleotide-binding</keyword>
<feature type="domain" description="UvrD-like helicase ATP-binding" evidence="6">
    <location>
        <begin position="212"/>
        <end position="604"/>
    </location>
</feature>
<evidence type="ECO:0000256" key="5">
    <source>
        <dbReference type="PROSITE-ProRule" id="PRU00560"/>
    </source>
</evidence>
<dbReference type="PANTHER" id="PTHR11070:SF17">
    <property type="entry name" value="DNA HELICASE IV"/>
    <property type="match status" value="1"/>
</dbReference>
<proteinExistence type="predicted"/>
<dbReference type="GO" id="GO:0016787">
    <property type="term" value="F:hydrolase activity"/>
    <property type="evidence" value="ECO:0007669"/>
    <property type="project" value="UniProtKB-UniRule"/>
</dbReference>
<dbReference type="GO" id="GO:0003677">
    <property type="term" value="F:DNA binding"/>
    <property type="evidence" value="ECO:0007669"/>
    <property type="project" value="InterPro"/>
</dbReference>
<evidence type="ECO:0000313" key="7">
    <source>
        <dbReference type="EMBL" id="KRO25853.1"/>
    </source>
</evidence>
<evidence type="ECO:0000259" key="6">
    <source>
        <dbReference type="PROSITE" id="PS51198"/>
    </source>
</evidence>
<sequence length="768" mass="88763">MKHLADQIFEQEKHHLGTVVDKIGTAIKKAEADATTAKNNQTEIEKNFFKDVRVNTGTYSGMMDTAISVRQQQQLLSERENSWRHATDRLDTLQKLEKRPYFARIDFHEDGEKSDEAIYIGLSSFSDSPEHFLIYDWRAPISSVYYDGQMGDVSYQTPDGTQHVNLKLKRQFTIEDSELKTVFDTDETIGDQMLLNALGNQSDVKMKSIVSTIQREQNKIIRNTDADLLFVQGAAGSGKTAAILQRVAFLLYRYRGKLNAGQVIMFSPNQLFNDYVDQVLPELGEQNMIQMTYYQFTRRRIPNLEIENLQERFEKQRTEEERRIQSFEGSLQFFNAVTKYAEHLGTSGMRFRNITFHGNHFADRDRLKEIYYSFNSTYNLGNRLEGTKDELIRMLNRKVGSEIRSKWVEEAVQNLSQEELHDLFKNNPREFKDNDEEFKFLARQLVIKELQPVKNAITRNRFFNINAQFIHMLRSMPKIVDFDKLNISEAGWDAHVEQVMADMKDHHISAQGSSAYLYLFDLMTGKKGERSMRYVFIDEIQDYNAFQLAYIRFNYPRAKFTLLGDLNQAIFAGETTHSLLTELSQMFKPEKTEVVQLSKSYRSTQQITDFTKEILSEGESIESFNRTGELPTVQVTADEKSLLKAAQRQLARDRQDHETTAIIGRDSVDCERIADLLKEAGESATLIRSENQRLVDGTIIVPSFLAKGLEFDSVIVWDASDKKYEADYDQQLLYTICSRAMHRLTVIAQQQISPLIAKINPDLYQSIQ</sequence>
<dbReference type="PATRIC" id="fig|480391.4.peg.1412"/>
<protein>
    <submittedName>
        <fullName evidence="7">Superfamily I DNA RNA helicase</fullName>
    </submittedName>
</protein>
<keyword evidence="8" id="KW-1185">Reference proteome</keyword>
<dbReference type="Gene3D" id="3.40.50.300">
    <property type="entry name" value="P-loop containing nucleotide triphosphate hydrolases"/>
    <property type="match status" value="3"/>
</dbReference>